<proteinExistence type="predicted"/>
<dbReference type="Proteomes" id="UP000266177">
    <property type="component" value="Unassembled WGS sequence"/>
</dbReference>
<evidence type="ECO:0000313" key="2">
    <source>
        <dbReference type="EMBL" id="RJG20359.1"/>
    </source>
</evidence>
<dbReference type="EMBL" id="QYZD01000037">
    <property type="protein sequence ID" value="RJG20359.1"/>
    <property type="molecule type" value="Genomic_DNA"/>
</dbReference>
<sequence>MESTHSYPGSEELYPGKRKMIPILLGPALFVAAGIFLMNAEEGFAVAVGASAPVSRSKSLNECWPIFHP</sequence>
<organism evidence="2 3">
    <name type="scientific">Paenibacillus thiaminolyticus</name>
    <name type="common">Bacillus thiaminolyticus</name>
    <dbReference type="NCBI Taxonomy" id="49283"/>
    <lineage>
        <taxon>Bacteria</taxon>
        <taxon>Bacillati</taxon>
        <taxon>Bacillota</taxon>
        <taxon>Bacilli</taxon>
        <taxon>Bacillales</taxon>
        <taxon>Paenibacillaceae</taxon>
        <taxon>Paenibacillus</taxon>
    </lineage>
</organism>
<name>A0A3A3GF50_PANTH</name>
<keyword evidence="1" id="KW-1133">Transmembrane helix</keyword>
<feature type="transmembrane region" description="Helical" evidence="1">
    <location>
        <begin position="20"/>
        <end position="38"/>
    </location>
</feature>
<reference evidence="2 3" key="1">
    <citation type="submission" date="2018-09" db="EMBL/GenBank/DDBJ databases">
        <title>Paenibacillus SK2017-BO5.</title>
        <authorList>
            <person name="Piskunova J.V."/>
            <person name="Dubiley S.A."/>
            <person name="Severinov K.V."/>
        </authorList>
    </citation>
    <scope>NUCLEOTIDE SEQUENCE [LARGE SCALE GENOMIC DNA]</scope>
    <source>
        <strain evidence="2 3">BO5</strain>
    </source>
</reference>
<comment type="caution">
    <text evidence="2">The sequence shown here is derived from an EMBL/GenBank/DDBJ whole genome shotgun (WGS) entry which is preliminary data.</text>
</comment>
<evidence type="ECO:0000313" key="3">
    <source>
        <dbReference type="Proteomes" id="UP000266177"/>
    </source>
</evidence>
<accession>A0A3A3GF50</accession>
<protein>
    <submittedName>
        <fullName evidence="2">Uncharacterized protein</fullName>
    </submittedName>
</protein>
<keyword evidence="1" id="KW-0812">Transmembrane</keyword>
<evidence type="ECO:0000256" key="1">
    <source>
        <dbReference type="SAM" id="Phobius"/>
    </source>
</evidence>
<dbReference type="AlphaFoldDB" id="A0A3A3GF50"/>
<gene>
    <name evidence="2" type="ORF">DQX05_25420</name>
</gene>
<keyword evidence="1" id="KW-0472">Membrane</keyword>